<dbReference type="EMBL" id="CAKOFQ010008820">
    <property type="protein sequence ID" value="CAH2016116.1"/>
    <property type="molecule type" value="Genomic_DNA"/>
</dbReference>
<reference evidence="2" key="1">
    <citation type="submission" date="2022-03" db="EMBL/GenBank/DDBJ databases">
        <authorList>
            <person name="Sayadi A."/>
        </authorList>
    </citation>
    <scope>NUCLEOTIDE SEQUENCE</scope>
</reference>
<proteinExistence type="predicted"/>
<keyword evidence="1" id="KW-0812">Transmembrane</keyword>
<organism evidence="2 3">
    <name type="scientific">Acanthoscelides obtectus</name>
    <name type="common">Bean weevil</name>
    <name type="synonym">Bruchus obtectus</name>
    <dbReference type="NCBI Taxonomy" id="200917"/>
    <lineage>
        <taxon>Eukaryota</taxon>
        <taxon>Metazoa</taxon>
        <taxon>Ecdysozoa</taxon>
        <taxon>Arthropoda</taxon>
        <taxon>Hexapoda</taxon>
        <taxon>Insecta</taxon>
        <taxon>Pterygota</taxon>
        <taxon>Neoptera</taxon>
        <taxon>Endopterygota</taxon>
        <taxon>Coleoptera</taxon>
        <taxon>Polyphaga</taxon>
        <taxon>Cucujiformia</taxon>
        <taxon>Chrysomeloidea</taxon>
        <taxon>Chrysomelidae</taxon>
        <taxon>Bruchinae</taxon>
        <taxon>Bruchini</taxon>
        <taxon>Acanthoscelides</taxon>
    </lineage>
</organism>
<evidence type="ECO:0000313" key="3">
    <source>
        <dbReference type="Proteomes" id="UP001152888"/>
    </source>
</evidence>
<evidence type="ECO:0000256" key="1">
    <source>
        <dbReference type="SAM" id="Phobius"/>
    </source>
</evidence>
<gene>
    <name evidence="2" type="ORF">ACAOBT_LOCUS35160</name>
</gene>
<dbReference type="Proteomes" id="UP001152888">
    <property type="component" value="Unassembled WGS sequence"/>
</dbReference>
<comment type="caution">
    <text evidence="2">The sequence shown here is derived from an EMBL/GenBank/DDBJ whole genome shotgun (WGS) entry which is preliminary data.</text>
</comment>
<protein>
    <submittedName>
        <fullName evidence="2">Uncharacterized protein</fullName>
    </submittedName>
</protein>
<keyword evidence="1" id="KW-0472">Membrane</keyword>
<name>A0A9P0QAQ2_ACAOB</name>
<accession>A0A9P0QAQ2</accession>
<keyword evidence="3" id="KW-1185">Reference proteome</keyword>
<keyword evidence="1" id="KW-1133">Transmembrane helix</keyword>
<evidence type="ECO:0000313" key="2">
    <source>
        <dbReference type="EMBL" id="CAH2016116.1"/>
    </source>
</evidence>
<dbReference type="AlphaFoldDB" id="A0A9P0QAQ2"/>
<sequence>MNNIHLHHQEFLFYLKASNELTYNFQKVILTMIYLNLFEIILLLT</sequence>
<feature type="transmembrane region" description="Helical" evidence="1">
    <location>
        <begin position="25"/>
        <end position="44"/>
    </location>
</feature>